<keyword evidence="3" id="KW-1185">Reference proteome</keyword>
<dbReference type="Proteomes" id="UP001214638">
    <property type="component" value="Unassembled WGS sequence"/>
</dbReference>
<dbReference type="AlphaFoldDB" id="A0AAD9PI09"/>
<dbReference type="GeneID" id="94337196"/>
<evidence type="ECO:0000313" key="3">
    <source>
        <dbReference type="Proteomes" id="UP001214638"/>
    </source>
</evidence>
<sequence length="341" mass="38773">MPDSIAYDATETSGRCTRWSNARRIGVDPRSLFGNRKYGQGDGDYGISTRRTNRKSHSSSDNPNLEYETIWLTEDYSEDEIQEPPVTNFDTTRAINTLSEIVTRIITENINVDIDSYVKLEPNENLNELLKQHDIPGVVESISNVNGLCDEMLQEKKINTTKREATFVSYLLIEFIGLKGTFYQSKAKIIEDAINLMKSAEHVKLLNQILPIFRRFALTNLEDLRSRIPTKAQYSGVLDFRPWRRLLCEYSLDQAVDDYQHLLIDLGLEKAPLDFDFNEAEIIVEIDNGPPPQDATTPADWFSHHQPNSSLFSSGDDFKVPKRSNCTGKKSSGHYGYGFMG</sequence>
<evidence type="ECO:0000313" key="2">
    <source>
        <dbReference type="EMBL" id="KAK2195226.1"/>
    </source>
</evidence>
<dbReference type="KEGG" id="bdw:94337196"/>
<accession>A0AAD9PI09</accession>
<name>A0AAD9PI09_9APIC</name>
<reference evidence="2" key="1">
    <citation type="journal article" date="2023" name="Nat. Microbiol.">
        <title>Babesia duncani multi-omics identifies virulence factors and drug targets.</title>
        <authorList>
            <person name="Singh P."/>
            <person name="Lonardi S."/>
            <person name="Liang Q."/>
            <person name="Vydyam P."/>
            <person name="Khabirova E."/>
            <person name="Fang T."/>
            <person name="Gihaz S."/>
            <person name="Thekkiniath J."/>
            <person name="Munshi M."/>
            <person name="Abel S."/>
            <person name="Ciampossin L."/>
            <person name="Batugedara G."/>
            <person name="Gupta M."/>
            <person name="Lu X.M."/>
            <person name="Lenz T."/>
            <person name="Chakravarty S."/>
            <person name="Cornillot E."/>
            <person name="Hu Y."/>
            <person name="Ma W."/>
            <person name="Gonzalez L.M."/>
            <person name="Sanchez S."/>
            <person name="Estrada K."/>
            <person name="Sanchez-Flores A."/>
            <person name="Montero E."/>
            <person name="Harb O.S."/>
            <person name="Le Roch K.G."/>
            <person name="Mamoun C.B."/>
        </authorList>
    </citation>
    <scope>NUCLEOTIDE SEQUENCE</scope>
    <source>
        <strain evidence="2">WA1</strain>
    </source>
</reference>
<dbReference type="EMBL" id="JALLKP010000004">
    <property type="protein sequence ID" value="KAK2195226.1"/>
    <property type="molecule type" value="Genomic_DNA"/>
</dbReference>
<comment type="caution">
    <text evidence="2">The sequence shown here is derived from an EMBL/GenBank/DDBJ whole genome shotgun (WGS) entry which is preliminary data.</text>
</comment>
<proteinExistence type="predicted"/>
<evidence type="ECO:0000256" key="1">
    <source>
        <dbReference type="SAM" id="MobiDB-lite"/>
    </source>
</evidence>
<organism evidence="2 3">
    <name type="scientific">Babesia duncani</name>
    <dbReference type="NCBI Taxonomy" id="323732"/>
    <lineage>
        <taxon>Eukaryota</taxon>
        <taxon>Sar</taxon>
        <taxon>Alveolata</taxon>
        <taxon>Apicomplexa</taxon>
        <taxon>Aconoidasida</taxon>
        <taxon>Piroplasmida</taxon>
        <taxon>Babesiidae</taxon>
        <taxon>Babesia</taxon>
    </lineage>
</organism>
<gene>
    <name evidence="2" type="ORF">BdWA1_002899</name>
</gene>
<feature type="region of interest" description="Disordered" evidence="1">
    <location>
        <begin position="32"/>
        <end position="63"/>
    </location>
</feature>
<protein>
    <submittedName>
        <fullName evidence="2">Uncharacterized protein</fullName>
    </submittedName>
</protein>
<dbReference type="RefSeq" id="XP_067802069.1">
    <property type="nucleotide sequence ID" value="XM_067947918.1"/>
</dbReference>